<comment type="caution">
    <text evidence="2">The sequence shown here is derived from an EMBL/GenBank/DDBJ whole genome shotgun (WGS) entry which is preliminary data.</text>
</comment>
<evidence type="ECO:0000256" key="1">
    <source>
        <dbReference type="SAM" id="SignalP"/>
    </source>
</evidence>
<dbReference type="Gene3D" id="2.60.40.3440">
    <property type="match status" value="1"/>
</dbReference>
<reference evidence="2" key="1">
    <citation type="submission" date="2020-05" db="EMBL/GenBank/DDBJ databases">
        <title>Genomic Encyclopedia of Type Strains, Phase IV (KMG-V): Genome sequencing to study the core and pangenomes of soil and plant-associated prokaryotes.</title>
        <authorList>
            <person name="Whitman W."/>
        </authorList>
    </citation>
    <scope>NUCLEOTIDE SEQUENCE</scope>
    <source>
        <strain evidence="2">16F</strain>
    </source>
</reference>
<protein>
    <submittedName>
        <fullName evidence="2">Uncharacterized protein</fullName>
    </submittedName>
</protein>
<dbReference type="Proteomes" id="UP000610746">
    <property type="component" value="Unassembled WGS sequence"/>
</dbReference>
<keyword evidence="3" id="KW-1185">Reference proteome</keyword>
<organism evidence="2 3">
    <name type="scientific">Frigoriflavimonas asaccharolytica</name>
    <dbReference type="NCBI Taxonomy" id="2735899"/>
    <lineage>
        <taxon>Bacteria</taxon>
        <taxon>Pseudomonadati</taxon>
        <taxon>Bacteroidota</taxon>
        <taxon>Flavobacteriia</taxon>
        <taxon>Flavobacteriales</taxon>
        <taxon>Weeksellaceae</taxon>
        <taxon>Frigoriflavimonas</taxon>
    </lineage>
</organism>
<feature type="chain" id="PRO_5035282355" evidence="1">
    <location>
        <begin position="27"/>
        <end position="872"/>
    </location>
</feature>
<name>A0A8J8GCG4_9FLAO</name>
<dbReference type="EMBL" id="JABSNO010000017">
    <property type="protein sequence ID" value="NRS93172.1"/>
    <property type="molecule type" value="Genomic_DNA"/>
</dbReference>
<evidence type="ECO:0000313" key="3">
    <source>
        <dbReference type="Proteomes" id="UP000610746"/>
    </source>
</evidence>
<dbReference type="AlphaFoldDB" id="A0A8J8GCG4"/>
<evidence type="ECO:0000313" key="2">
    <source>
        <dbReference type="EMBL" id="NRS93172.1"/>
    </source>
</evidence>
<sequence>MQNILYILKKKNAVFLLLFALFFTSAQQNSPSIQSGVTFQWEDSQIVNGTPNNNLPATIKSFTVNGKVYSLFTVPTGYQLTNLGPNGHDANAIKRNNGLSDINGSGPTPIPFVGDYGSATWNSEALSAFQSKNLNYYFTSSSNGVNLCNDFPAVHANTTTQRQTLFYSPAIPSNSGGIIAITERNANNCFHIEVFGIPAGGGAEQSLGETFVNPTSTLFGHGGTGSSSSLGTVGAVNVPNANSDYYLVDRVLETNGTIGIALFYLDSVAPTGSSVTKVQITAATSDHGDGKFFILQSYAVNDNFEAPKDNIYSGNVATNDSAPANSIYSLVSGTGPTSGTLAFNPNGTFQFTPATNFVGTVSFQYQLCLPNQTVCDTATVNITVVQDTDGDGISDINDIDDDNDGILDTVECPSIAGVIAPQSDAITFQSNGYEVFVVGNNTNAQGYIESGFQRAALNKGLQLAVLDSNEFTATGNTGPGSASASTVSFANGNMTYEASYATPTNNDEFRTTTDNVFISGNAGTGALGAFVFPYQSGVAGDSYTVTVNFTNPVKAFSFDLVDIFDTLTSGDPKSTYEVQVNGVVVTGVNGFFLGDDLSGDLTLRNGAGATMGSIIAGNNIEDTFGFISNTPITQVKIVHRLESGTIVSTARDPHGIDNFVYSIGICDIDGDGIPNHLDLDSDNDGCPDAGEGGAKIPKTSLLTAAGELQGGNGVNPTTPPTNGTFNQAVLQNICTTCVNAQGLPQFTTLPTGYSNTTGQTLGSSTNTLINACFCYNPSNTLATGVDAKHGITMLKRAGESPGSLDNWPMARKSAHTVLESNVKGFVITRMTTAQITAIVSPQDGMMVYDTTVNCLKLYDGTVWSCFQTPTCP</sequence>
<accession>A0A8J8GCG4</accession>
<gene>
    <name evidence="2" type="ORF">HNQ03_002259</name>
</gene>
<dbReference type="RefSeq" id="WP_173779749.1">
    <property type="nucleotide sequence ID" value="NZ_JABSNO010000017.1"/>
</dbReference>
<feature type="signal peptide" evidence="1">
    <location>
        <begin position="1"/>
        <end position="26"/>
    </location>
</feature>
<dbReference type="Pfam" id="PF17963">
    <property type="entry name" value="Big_9"/>
    <property type="match status" value="1"/>
</dbReference>
<keyword evidence="1" id="KW-0732">Signal</keyword>
<proteinExistence type="predicted"/>